<name>A1WJN2_VEREI</name>
<feature type="domain" description="6-phosphogluconate dehydrogenase NADP-binding" evidence="4">
    <location>
        <begin position="9"/>
        <end position="166"/>
    </location>
</feature>
<reference evidence="7" key="1">
    <citation type="submission" date="2006-12" db="EMBL/GenBank/DDBJ databases">
        <title>Complete sequence of chromosome 1 of Verminephrobacter eiseniae EF01-2.</title>
        <authorList>
            <person name="Copeland A."/>
            <person name="Lucas S."/>
            <person name="Lapidus A."/>
            <person name="Barry K."/>
            <person name="Detter J.C."/>
            <person name="Glavina del Rio T."/>
            <person name="Dalin E."/>
            <person name="Tice H."/>
            <person name="Pitluck S."/>
            <person name="Chertkov O."/>
            <person name="Brettin T."/>
            <person name="Bruce D."/>
            <person name="Han C."/>
            <person name="Tapia R."/>
            <person name="Gilna P."/>
            <person name="Schmutz J."/>
            <person name="Larimer F."/>
            <person name="Land M."/>
            <person name="Hauser L."/>
            <person name="Kyrpides N."/>
            <person name="Kim E."/>
            <person name="Stahl D."/>
            <person name="Richardson P."/>
        </authorList>
    </citation>
    <scope>NUCLEOTIDE SEQUENCE [LARGE SCALE GENOMIC DNA]</scope>
    <source>
        <strain evidence="7">EF01-2</strain>
    </source>
</reference>
<keyword evidence="2" id="KW-0520">NAD</keyword>
<dbReference type="InterPro" id="IPR036291">
    <property type="entry name" value="NAD(P)-bd_dom_sf"/>
</dbReference>
<feature type="domain" description="3-hydroxyisobutyrate dehydrogenase-like NAD-binding" evidence="5">
    <location>
        <begin position="171"/>
        <end position="286"/>
    </location>
</feature>
<organism evidence="6 7">
    <name type="scientific">Verminephrobacter eiseniae (strain EF01-2)</name>
    <dbReference type="NCBI Taxonomy" id="391735"/>
    <lineage>
        <taxon>Bacteria</taxon>
        <taxon>Pseudomonadati</taxon>
        <taxon>Pseudomonadota</taxon>
        <taxon>Betaproteobacteria</taxon>
        <taxon>Burkholderiales</taxon>
        <taxon>Comamonadaceae</taxon>
        <taxon>Verminephrobacter</taxon>
    </lineage>
</organism>
<dbReference type="InterPro" id="IPR006115">
    <property type="entry name" value="6PGDH_NADP-bd"/>
</dbReference>
<dbReference type="AlphaFoldDB" id="A1WJN2"/>
<evidence type="ECO:0000259" key="4">
    <source>
        <dbReference type="Pfam" id="PF03446"/>
    </source>
</evidence>
<dbReference type="STRING" id="391735.Veis_2089"/>
<dbReference type="EMBL" id="CP000542">
    <property type="protein sequence ID" value="ABM57839.1"/>
    <property type="molecule type" value="Genomic_DNA"/>
</dbReference>
<accession>A1WJN2</accession>
<proteinExistence type="predicted"/>
<dbReference type="GeneID" id="76460664"/>
<dbReference type="InterPro" id="IPR008927">
    <property type="entry name" value="6-PGluconate_DH-like_C_sf"/>
</dbReference>
<dbReference type="SUPFAM" id="SSF48179">
    <property type="entry name" value="6-phosphogluconate dehydrogenase C-terminal domain-like"/>
    <property type="match status" value="1"/>
</dbReference>
<evidence type="ECO:0000259" key="5">
    <source>
        <dbReference type="Pfam" id="PF14833"/>
    </source>
</evidence>
<dbReference type="eggNOG" id="COG2084">
    <property type="taxonomic scope" value="Bacteria"/>
</dbReference>
<dbReference type="InterPro" id="IPR015815">
    <property type="entry name" value="HIBADH-related"/>
</dbReference>
<dbReference type="Pfam" id="PF03446">
    <property type="entry name" value="NAD_binding_2"/>
    <property type="match status" value="1"/>
</dbReference>
<dbReference type="Gene3D" id="3.40.50.720">
    <property type="entry name" value="NAD(P)-binding Rossmann-like Domain"/>
    <property type="match status" value="1"/>
</dbReference>
<feature type="active site" evidence="3">
    <location>
        <position position="177"/>
    </location>
</feature>
<keyword evidence="7" id="KW-1185">Reference proteome</keyword>
<dbReference type="GO" id="GO:0016616">
    <property type="term" value="F:oxidoreductase activity, acting on the CH-OH group of donors, NAD or NADP as acceptor"/>
    <property type="evidence" value="ECO:0007669"/>
    <property type="project" value="TreeGrafter"/>
</dbReference>
<dbReference type="Pfam" id="PF14833">
    <property type="entry name" value="NAD_binding_11"/>
    <property type="match status" value="1"/>
</dbReference>
<dbReference type="GO" id="GO:0051287">
    <property type="term" value="F:NAD binding"/>
    <property type="evidence" value="ECO:0007669"/>
    <property type="project" value="InterPro"/>
</dbReference>
<dbReference type="Gene3D" id="1.10.1040.10">
    <property type="entry name" value="N-(1-d-carboxylethyl)-l-norvaline Dehydrogenase, domain 2"/>
    <property type="match status" value="1"/>
</dbReference>
<dbReference type="InterPro" id="IPR013328">
    <property type="entry name" value="6PGD_dom2"/>
</dbReference>
<dbReference type="PANTHER" id="PTHR22981:SF80">
    <property type="entry name" value="BLR4309 PROTEIN"/>
    <property type="match status" value="1"/>
</dbReference>
<protein>
    <submittedName>
        <fullName evidence="6">6-phosphogluconate dehydrogenase, NAD-binding</fullName>
    </submittedName>
</protein>
<dbReference type="OrthoDB" id="9777604at2"/>
<dbReference type="RefSeq" id="WP_011809845.1">
    <property type="nucleotide sequence ID" value="NC_008786.1"/>
</dbReference>
<dbReference type="PANTHER" id="PTHR22981">
    <property type="entry name" value="3-HYDROXYISOBUTYRATE DEHYDROGENASE-RELATED"/>
    <property type="match status" value="1"/>
</dbReference>
<dbReference type="GO" id="GO:0050661">
    <property type="term" value="F:NADP binding"/>
    <property type="evidence" value="ECO:0007669"/>
    <property type="project" value="InterPro"/>
</dbReference>
<dbReference type="Proteomes" id="UP000000374">
    <property type="component" value="Chromosome"/>
</dbReference>
<dbReference type="SUPFAM" id="SSF51735">
    <property type="entry name" value="NAD(P)-binding Rossmann-fold domains"/>
    <property type="match status" value="1"/>
</dbReference>
<dbReference type="HOGENOM" id="CLU_035117_1_1_4"/>
<evidence type="ECO:0000256" key="2">
    <source>
        <dbReference type="ARBA" id="ARBA00023027"/>
    </source>
</evidence>
<evidence type="ECO:0000313" key="7">
    <source>
        <dbReference type="Proteomes" id="UP000000374"/>
    </source>
</evidence>
<gene>
    <name evidence="6" type="ordered locus">Veis_2089</name>
</gene>
<keyword evidence="1" id="KW-0560">Oxidoreductase</keyword>
<evidence type="ECO:0000256" key="3">
    <source>
        <dbReference type="PIRSR" id="PIRSR000103-1"/>
    </source>
</evidence>
<dbReference type="PIRSF" id="PIRSF000103">
    <property type="entry name" value="HIBADH"/>
    <property type="match status" value="1"/>
</dbReference>
<evidence type="ECO:0000313" key="6">
    <source>
        <dbReference type="EMBL" id="ABM57839.1"/>
    </source>
</evidence>
<sequence>MGSKKAQVIGFIGLGVMGEPICRNLARKSGAQVLAFDLDAAPLQRLAADGVQGQGSASAVMAQSDTVFLSLPSGAIVAQLCRQQDGLLASARPGHIVVDLGTSSVDGTRQLAAEFAARQAKFADAPVARTRAAAQAGTLAVMVGADPELFGVIEPLIATFASDIALCGPVGCGQVLKILNNMILFETVVAISEAKAIGEKAGVDASVLFDTLANGSADSFALRNHGMKAVLPGEFPERAFSVHYARKDLQYALQLADDTGVDARSARVVDRWFAQAIEAGLGEKYHPVISRLIARGL</sequence>
<evidence type="ECO:0000256" key="1">
    <source>
        <dbReference type="ARBA" id="ARBA00023002"/>
    </source>
</evidence>
<dbReference type="KEGG" id="vei:Veis_2089"/>
<dbReference type="InterPro" id="IPR029154">
    <property type="entry name" value="HIBADH-like_NADP-bd"/>
</dbReference>